<evidence type="ECO:0000313" key="5">
    <source>
        <dbReference type="Proteomes" id="UP000460221"/>
    </source>
</evidence>
<dbReference type="Proteomes" id="UP000460221">
    <property type="component" value="Unassembled WGS sequence"/>
</dbReference>
<dbReference type="GO" id="GO:0015833">
    <property type="term" value="P:peptide transport"/>
    <property type="evidence" value="ECO:0007669"/>
    <property type="project" value="TreeGrafter"/>
</dbReference>
<dbReference type="Gene3D" id="3.40.190.10">
    <property type="entry name" value="Periplasmic binding protein-like II"/>
    <property type="match status" value="1"/>
</dbReference>
<dbReference type="Gene3D" id="3.10.105.10">
    <property type="entry name" value="Dipeptide-binding Protein, Domain 3"/>
    <property type="match status" value="1"/>
</dbReference>
<dbReference type="PANTHER" id="PTHR30290">
    <property type="entry name" value="PERIPLASMIC BINDING COMPONENT OF ABC TRANSPORTER"/>
    <property type="match status" value="1"/>
</dbReference>
<feature type="region of interest" description="Disordered" evidence="1">
    <location>
        <begin position="29"/>
        <end position="52"/>
    </location>
</feature>
<feature type="compositionally biased region" description="Low complexity" evidence="1">
    <location>
        <begin position="315"/>
        <end position="331"/>
    </location>
</feature>
<keyword evidence="5" id="KW-1185">Reference proteome</keyword>
<dbReference type="PIRSF" id="PIRSF002741">
    <property type="entry name" value="MppA"/>
    <property type="match status" value="1"/>
</dbReference>
<proteinExistence type="predicted"/>
<evidence type="ECO:0000313" key="4">
    <source>
        <dbReference type="EMBL" id="MTD12920.1"/>
    </source>
</evidence>
<feature type="compositionally biased region" description="Low complexity" evidence="1">
    <location>
        <begin position="41"/>
        <end position="51"/>
    </location>
</feature>
<dbReference type="GO" id="GO:1904680">
    <property type="term" value="F:peptide transmembrane transporter activity"/>
    <property type="evidence" value="ECO:0007669"/>
    <property type="project" value="TreeGrafter"/>
</dbReference>
<dbReference type="InterPro" id="IPR030678">
    <property type="entry name" value="Peptide/Ni-bd"/>
</dbReference>
<evidence type="ECO:0000256" key="2">
    <source>
        <dbReference type="SAM" id="SignalP"/>
    </source>
</evidence>
<sequence>MTGRTARRRPTRTALGLLALVLATTAGTACTPPGLPPPQSPSAAPSVSTSADEAPGTLVIGMEGTPTGFNPHVIADHSAATVAVAGLVLPSVSTISADGAVGLNTELVSSAEVTSEDPFTVTYSLVRDAAWSDGTPITAEDFSYLRDQLLSQPGTVEPAGYRLITDIRSLDAGKTVEVEFSGPVADWLTLFSPLLPSHLLKDSPGGWSDTLATGLPVSGGRYKVDSYDGTTGEITLVRNDKYWGPQPGPATVVLRIGTSSALIAALARGDLQAAVLRPDAAATAELAAAVPADHRVTVPAAETVQLLMSFGNPVDTSSPSDGTDPGTGDDSAAVPPVTADVGVRRAVAAALDLPALSALLGSGNAGRVPDSLVTLPDRTRLLPPVVTGNADAARDLLDEAGWTQGPGVYRVKDGQVLRMTLGFPTDGTGDARLQSAAQAIQQSLGRVGIEVTLRRDTGNDLLGTLLSAGTVQLALVDRPRSVSDSLAAASAFGCPADDADPDTPVPVGNPGGFCDPAIDALLADAVATGSTDSGVSGGQLDDALWSQLPVLPLSAPDQVVATGDLLAGILADAGPGWAWTGPLAGLPEWPTG</sequence>
<dbReference type="PROSITE" id="PS51257">
    <property type="entry name" value="PROKAR_LIPOPROTEIN"/>
    <property type="match status" value="1"/>
</dbReference>
<feature type="domain" description="Solute-binding protein family 5" evidence="3">
    <location>
        <begin position="106"/>
        <end position="492"/>
    </location>
</feature>
<dbReference type="CDD" id="cd08501">
    <property type="entry name" value="PBP2_Lpqw"/>
    <property type="match status" value="1"/>
</dbReference>
<evidence type="ECO:0000259" key="3">
    <source>
        <dbReference type="Pfam" id="PF00496"/>
    </source>
</evidence>
<dbReference type="SUPFAM" id="SSF53850">
    <property type="entry name" value="Periplasmic binding protein-like II"/>
    <property type="match status" value="1"/>
</dbReference>
<dbReference type="Pfam" id="PF00496">
    <property type="entry name" value="SBP_bac_5"/>
    <property type="match status" value="1"/>
</dbReference>
<feature type="region of interest" description="Disordered" evidence="1">
    <location>
        <begin position="310"/>
        <end position="335"/>
    </location>
</feature>
<reference evidence="4 5" key="1">
    <citation type="submission" date="2019-11" db="EMBL/GenBank/DDBJ databases">
        <authorList>
            <person name="Jiang L.-Q."/>
        </authorList>
    </citation>
    <scope>NUCLEOTIDE SEQUENCE [LARGE SCALE GENOMIC DNA]</scope>
    <source>
        <strain evidence="4 5">YIM 132087</strain>
    </source>
</reference>
<dbReference type="GO" id="GO:0043190">
    <property type="term" value="C:ATP-binding cassette (ABC) transporter complex"/>
    <property type="evidence" value="ECO:0007669"/>
    <property type="project" value="InterPro"/>
</dbReference>
<dbReference type="InterPro" id="IPR039424">
    <property type="entry name" value="SBP_5"/>
</dbReference>
<gene>
    <name evidence="4" type="ORF">GIS00_03040</name>
</gene>
<dbReference type="EMBL" id="WLYK01000001">
    <property type="protein sequence ID" value="MTD12920.1"/>
    <property type="molecule type" value="Genomic_DNA"/>
</dbReference>
<evidence type="ECO:0000256" key="1">
    <source>
        <dbReference type="SAM" id="MobiDB-lite"/>
    </source>
</evidence>
<dbReference type="InterPro" id="IPR000914">
    <property type="entry name" value="SBP_5_dom"/>
</dbReference>
<dbReference type="PANTHER" id="PTHR30290:SF65">
    <property type="entry name" value="MONOACYL PHOSPHATIDYLINOSITOL TETRAMANNOSIDE-BINDING PROTEIN LPQW-RELATED"/>
    <property type="match status" value="1"/>
</dbReference>
<dbReference type="RefSeq" id="WP_154766897.1">
    <property type="nucleotide sequence ID" value="NZ_WLYK01000001.1"/>
</dbReference>
<accession>A0A7K1FFS6</accession>
<protein>
    <recommendedName>
        <fullName evidence="3">Solute-binding protein family 5 domain-containing protein</fullName>
    </recommendedName>
</protein>
<comment type="caution">
    <text evidence="4">The sequence shown here is derived from an EMBL/GenBank/DDBJ whole genome shotgun (WGS) entry which is preliminary data.</text>
</comment>
<feature type="chain" id="PRO_5038874971" description="Solute-binding protein family 5 domain-containing protein" evidence="2">
    <location>
        <begin position="29"/>
        <end position="592"/>
    </location>
</feature>
<organism evidence="4 5">
    <name type="scientific">Nakamurella alba</name>
    <dbReference type="NCBI Taxonomy" id="2665158"/>
    <lineage>
        <taxon>Bacteria</taxon>
        <taxon>Bacillati</taxon>
        <taxon>Actinomycetota</taxon>
        <taxon>Actinomycetes</taxon>
        <taxon>Nakamurellales</taxon>
        <taxon>Nakamurellaceae</taxon>
        <taxon>Nakamurella</taxon>
    </lineage>
</organism>
<dbReference type="Gene3D" id="3.90.76.10">
    <property type="entry name" value="Dipeptide-binding Protein, Domain 1"/>
    <property type="match status" value="1"/>
</dbReference>
<keyword evidence="2" id="KW-0732">Signal</keyword>
<dbReference type="GO" id="GO:0042597">
    <property type="term" value="C:periplasmic space"/>
    <property type="evidence" value="ECO:0007669"/>
    <property type="project" value="UniProtKB-ARBA"/>
</dbReference>
<name>A0A7K1FFS6_9ACTN</name>
<dbReference type="AlphaFoldDB" id="A0A7K1FFS6"/>
<feature type="signal peptide" evidence="2">
    <location>
        <begin position="1"/>
        <end position="28"/>
    </location>
</feature>